<sequence>MTDNENRFYGATVFTQPFADAVVEAEKIIADAPHVKTEQDLLEGYDYLAGSIKASLHMAWAYDREFPFFVQSTGPYTKMALDNPDTLYFSANLRPDAEYVVTGRRGTTRDLSFQVLSGDYSAAEVPDSPSAFDDRSIDVAADGTYELRFGPGPARKNYVTLAPEATTLAVREVFSDWATETRGEIRIHRVDTAGAAPTPPTAAQLRKRYEVAGKMLLSRLRTWLQFPEWFYLQLPVNTLTEPRLTPGGLSTQYSSAGHYDLPDDVAMVLTVPKSDAPYQGLQLGSRWYISLDYQNHQTSLTTDQAKADPDGLIRFVISEQNPGLTNWIERTGHDRGFVQLRWQRVAREMTAADGPTVELVPVSELPDRLPYHEDQRITPPAWAERIAGRQAAVNRRMLG</sequence>
<gene>
    <name evidence="1" type="ORF">GCM10009539_22140</name>
</gene>
<proteinExistence type="predicted"/>
<organism evidence="1 2">
    <name type="scientific">Cryptosporangium japonicum</name>
    <dbReference type="NCBI Taxonomy" id="80872"/>
    <lineage>
        <taxon>Bacteria</taxon>
        <taxon>Bacillati</taxon>
        <taxon>Actinomycetota</taxon>
        <taxon>Actinomycetes</taxon>
        <taxon>Cryptosporangiales</taxon>
        <taxon>Cryptosporangiaceae</taxon>
        <taxon>Cryptosporangium</taxon>
    </lineage>
</organism>
<accession>A0ABP3DQJ0</accession>
<evidence type="ECO:0000313" key="1">
    <source>
        <dbReference type="EMBL" id="GAA0236383.1"/>
    </source>
</evidence>
<keyword evidence="2" id="KW-1185">Reference proteome</keyword>
<dbReference type="Proteomes" id="UP001500967">
    <property type="component" value="Unassembled WGS sequence"/>
</dbReference>
<evidence type="ECO:0000313" key="2">
    <source>
        <dbReference type="Proteomes" id="UP001500967"/>
    </source>
</evidence>
<evidence type="ECO:0008006" key="3">
    <source>
        <dbReference type="Google" id="ProtNLM"/>
    </source>
</evidence>
<comment type="caution">
    <text evidence="1">The sequence shown here is derived from an EMBL/GenBank/DDBJ whole genome shotgun (WGS) entry which is preliminary data.</text>
</comment>
<reference evidence="2" key="1">
    <citation type="journal article" date="2019" name="Int. J. Syst. Evol. Microbiol.">
        <title>The Global Catalogue of Microorganisms (GCM) 10K type strain sequencing project: providing services to taxonomists for standard genome sequencing and annotation.</title>
        <authorList>
            <consortium name="The Broad Institute Genomics Platform"/>
            <consortium name="The Broad Institute Genome Sequencing Center for Infectious Disease"/>
            <person name="Wu L."/>
            <person name="Ma J."/>
        </authorList>
    </citation>
    <scope>NUCLEOTIDE SEQUENCE [LARGE SCALE GENOMIC DNA]</scope>
    <source>
        <strain evidence="2">JCM 10425</strain>
    </source>
</reference>
<dbReference type="EMBL" id="BAAAGX010000008">
    <property type="protein sequence ID" value="GAA0236383.1"/>
    <property type="molecule type" value="Genomic_DNA"/>
</dbReference>
<protein>
    <recommendedName>
        <fullName evidence="3">DUF1214 domain-containing protein</fullName>
    </recommendedName>
</protein>
<name>A0ABP3DQJ0_9ACTN</name>